<organism evidence="1 2">
    <name type="scientific">Butyricicoccus intestinisimiae</name>
    <dbReference type="NCBI Taxonomy" id="2841509"/>
    <lineage>
        <taxon>Bacteria</taxon>
        <taxon>Bacillati</taxon>
        <taxon>Bacillota</taxon>
        <taxon>Clostridia</taxon>
        <taxon>Eubacteriales</taxon>
        <taxon>Butyricicoccaceae</taxon>
        <taxon>Butyricicoccus</taxon>
    </lineage>
</organism>
<reference evidence="1 2" key="1">
    <citation type="submission" date="2021-06" db="EMBL/GenBank/DDBJ databases">
        <authorList>
            <person name="Sun Q."/>
            <person name="Li D."/>
        </authorList>
    </citation>
    <scope>NUCLEOTIDE SEQUENCE [LARGE SCALE GENOMIC DNA]</scope>
    <source>
        <strain evidence="1 2">MSJd-7</strain>
    </source>
</reference>
<sequence>MENVIKIDDIKFDTINFDIAQLHIDEMDLTDPDLLELLYTAYPALSAKKIREYTRFCKFIQWGRKNPVDFASLVFGIDLLDLQKYAIINSWNKSFVLWLECRNAGKTTKIAIYVMLRSLLIPYHTTYLLGKVGEQSKEIFKKIEQIATRRIESFVGVTDVFESELVRDGANSTGFKHDPTSFEMKLFNNSSIHTLNSDPTNIKGKRASLVVFDEAGWFSDELFVQAEAFANQNADFKLGGNVDVTVEPKGFPRQLLYASSASDTSSGFYKKFKNIAERMLLGDNRYFAIDFNADMLLNAKFGGKPYKPLVSQDNIDKMMSEDRDRALREYYNKFSADSFEGQIISRRDLMQCTDTYAPVLSNDTGKRQIVMSWDSARLNDNSVIIIAEFYQEKSVGWKMRILNVVSLVDVRTKQRTPLRFPEQVERFKELLLSYNGSQFGKLDYENIKQIVCDSGAGGQIIGGVTDYMLANWKDKAGVEHKGIIDKAHKANETAIATYPDALDLLTLVDPRGHRNAIFDSLEKMVKLGVVSFPADPEGRDYLTFIADDGTETITQLSPEQLVAASQIDLLKTEIVTMCKYTNQGSVRYDFPADKRNKMHDDRAFAFGLLCWYLADLRRGDIITNKPTKADIDNLRLPFRAPKIRIS</sequence>
<evidence type="ECO:0008006" key="3">
    <source>
        <dbReference type="Google" id="ProtNLM"/>
    </source>
</evidence>
<dbReference type="RefSeq" id="WP_216470988.1">
    <property type="nucleotide sequence ID" value="NZ_JAHLQI010000007.1"/>
</dbReference>
<dbReference type="EMBL" id="JAHLQI010000007">
    <property type="protein sequence ID" value="MBU5491274.1"/>
    <property type="molecule type" value="Genomic_DNA"/>
</dbReference>
<dbReference type="Proteomes" id="UP000783588">
    <property type="component" value="Unassembled WGS sequence"/>
</dbReference>
<gene>
    <name evidence="1" type="ORF">KQI75_11715</name>
</gene>
<evidence type="ECO:0000313" key="1">
    <source>
        <dbReference type="EMBL" id="MBU5491274.1"/>
    </source>
</evidence>
<keyword evidence="2" id="KW-1185">Reference proteome</keyword>
<accession>A0ABS6EWR5</accession>
<comment type="caution">
    <text evidence="1">The sequence shown here is derived from an EMBL/GenBank/DDBJ whole genome shotgun (WGS) entry which is preliminary data.</text>
</comment>
<proteinExistence type="predicted"/>
<evidence type="ECO:0000313" key="2">
    <source>
        <dbReference type="Proteomes" id="UP000783588"/>
    </source>
</evidence>
<protein>
    <recommendedName>
        <fullName evidence="3">Terminase</fullName>
    </recommendedName>
</protein>
<name>A0ABS6EWR5_9FIRM</name>